<feature type="transmembrane region" description="Helical" evidence="1">
    <location>
        <begin position="12"/>
        <end position="30"/>
    </location>
</feature>
<protein>
    <recommendedName>
        <fullName evidence="4">Sporulation protein YpjB</fullName>
    </recommendedName>
</protein>
<gene>
    <name evidence="2" type="ORF">N784_12695</name>
</gene>
<keyword evidence="3" id="KW-1185">Reference proteome</keyword>
<dbReference type="Pfam" id="PF09577">
    <property type="entry name" value="Spore_YpjB"/>
    <property type="match status" value="1"/>
</dbReference>
<dbReference type="InterPro" id="IPR014231">
    <property type="entry name" value="Spore_YpjB"/>
</dbReference>
<organism evidence="2 3">
    <name type="scientific">Pontibacillus litoralis JSM 072002</name>
    <dbReference type="NCBI Taxonomy" id="1385512"/>
    <lineage>
        <taxon>Bacteria</taxon>
        <taxon>Bacillati</taxon>
        <taxon>Bacillota</taxon>
        <taxon>Bacilli</taxon>
        <taxon>Bacillales</taxon>
        <taxon>Bacillaceae</taxon>
        <taxon>Pontibacillus</taxon>
    </lineage>
</organism>
<keyword evidence="1" id="KW-1133">Transmembrane helix</keyword>
<evidence type="ECO:0000313" key="3">
    <source>
        <dbReference type="Proteomes" id="UP000030401"/>
    </source>
</evidence>
<dbReference type="OrthoDB" id="2988195at2"/>
<dbReference type="Proteomes" id="UP000030401">
    <property type="component" value="Unassembled WGS sequence"/>
</dbReference>
<dbReference type="RefSeq" id="WP_036832900.1">
    <property type="nucleotide sequence ID" value="NZ_AVPG01000004.1"/>
</dbReference>
<feature type="transmembrane region" description="Helical" evidence="1">
    <location>
        <begin position="223"/>
        <end position="243"/>
    </location>
</feature>
<keyword evidence="1" id="KW-0472">Membrane</keyword>
<dbReference type="AlphaFoldDB" id="A0A0A5HWP6"/>
<dbReference type="EMBL" id="AVPG01000004">
    <property type="protein sequence ID" value="KGX88027.1"/>
    <property type="molecule type" value="Genomic_DNA"/>
</dbReference>
<reference evidence="2 3" key="1">
    <citation type="submission" date="2013-08" db="EMBL/GenBank/DDBJ databases">
        <authorList>
            <person name="Huang J."/>
            <person name="Wang G."/>
        </authorList>
    </citation>
    <scope>NUCLEOTIDE SEQUENCE [LARGE SCALE GENOMIC DNA]</scope>
    <source>
        <strain evidence="2 3">JSM 072002</strain>
    </source>
</reference>
<dbReference type="STRING" id="1385512.N784_12695"/>
<sequence length="261" mass="30267">MIGALKQVESKLALFIVFVMIVMTVSNVYAKESFQSLQSDAYTFLKYVEEGKNEAAEATLAKMERVVDGIDSTMTEVGPYSLHQLMKDARLTLMDQESSKQEAYHRSLAVVLYVDAMETNVDPLWEVWKSYTIQEINQLIEGDEKISNRSIKHVYELYERMLPAMYVDLDWDVAQQMSLHQQALVDVLSEQSTEDRMLLMRSIARDLEEIPVTKYSLTEGPEFIWLIWTIGSFISITLTYVGWRKYRAEKRQLTKSKERDS</sequence>
<proteinExistence type="predicted"/>
<evidence type="ECO:0000256" key="1">
    <source>
        <dbReference type="SAM" id="Phobius"/>
    </source>
</evidence>
<keyword evidence="1" id="KW-0812">Transmembrane</keyword>
<dbReference type="eggNOG" id="ENOG502ZE0H">
    <property type="taxonomic scope" value="Bacteria"/>
</dbReference>
<evidence type="ECO:0008006" key="4">
    <source>
        <dbReference type="Google" id="ProtNLM"/>
    </source>
</evidence>
<evidence type="ECO:0000313" key="2">
    <source>
        <dbReference type="EMBL" id="KGX88027.1"/>
    </source>
</evidence>
<name>A0A0A5HWP6_9BACI</name>
<comment type="caution">
    <text evidence="2">The sequence shown here is derived from an EMBL/GenBank/DDBJ whole genome shotgun (WGS) entry which is preliminary data.</text>
</comment>
<accession>A0A0A5HWP6</accession>